<organism evidence="9 10">
    <name type="scientific">Paecilomyces lecythidis</name>
    <dbReference type="NCBI Taxonomy" id="3004212"/>
    <lineage>
        <taxon>Eukaryota</taxon>
        <taxon>Fungi</taxon>
        <taxon>Dikarya</taxon>
        <taxon>Ascomycota</taxon>
        <taxon>Pezizomycotina</taxon>
        <taxon>Eurotiomycetes</taxon>
        <taxon>Eurotiomycetidae</taxon>
        <taxon>Eurotiales</taxon>
        <taxon>Thermoascaceae</taxon>
        <taxon>Paecilomyces</taxon>
    </lineage>
</organism>
<comment type="caution">
    <text evidence="9">The sequence shown here is derived from an EMBL/GenBank/DDBJ whole genome shotgun (WGS) entry which is preliminary data.</text>
</comment>
<evidence type="ECO:0000256" key="5">
    <source>
        <dbReference type="ARBA" id="ARBA00023295"/>
    </source>
</evidence>
<reference evidence="9 10" key="1">
    <citation type="journal article" date="2024" name="IMA Fungus">
        <title>IMA Genome - F19 : A genome assembly and annotation guide to empower mycologists, including annotated draft genome sequences of Ceratocystis pirilliformis, Diaporthe australafricana, Fusarium ophioides, Paecilomyces lecythidis, and Sporothrix stenoceras.</title>
        <authorList>
            <person name="Aylward J."/>
            <person name="Wilson A.M."/>
            <person name="Visagie C.M."/>
            <person name="Spraker J."/>
            <person name="Barnes I."/>
            <person name="Buitendag C."/>
            <person name="Ceriani C."/>
            <person name="Del Mar Angel L."/>
            <person name="du Plessis D."/>
            <person name="Fuchs T."/>
            <person name="Gasser K."/>
            <person name="Kramer D."/>
            <person name="Li W."/>
            <person name="Munsamy K."/>
            <person name="Piso A."/>
            <person name="Price J.L."/>
            <person name="Sonnekus B."/>
            <person name="Thomas C."/>
            <person name="van der Nest A."/>
            <person name="van Dijk A."/>
            <person name="van Heerden A."/>
            <person name="van Vuuren N."/>
            <person name="Yilmaz N."/>
            <person name="Duong T.A."/>
            <person name="van der Merwe N.A."/>
            <person name="Wingfield M.J."/>
            <person name="Wingfield B.D."/>
        </authorList>
    </citation>
    <scope>NUCLEOTIDE SEQUENCE [LARGE SCALE GENOMIC DNA]</scope>
    <source>
        <strain evidence="9 10">CMW 18167</strain>
    </source>
</reference>
<sequence>MFLTSFLALSLTLISSVNAAPAVAAVGAAVGVGSPVQASRYPIALQANLQIHDPSVIRFNDNYYAFTSGASLPYFKASNMSGPWEYLGTVLKGDSIIPRIGRDDPWAPNVMEYNRLFYCYYSVSRDGTRESSIGVATTPDIEHGPWTDQGEIIATGSGLFSGNYPYSTSNAIDPSVLIDPKDGQAYLAWGSYWTNIWQAPLGPHLMRVENRPAPDAVNLAYDILPGVDNAFLQTYPANREPDGTRPVEGSFMYYRAPWYYLWFSHGQCCNFEAELPPQGDEYSIRVGRSTSIRGPYVDQTGQKLTEGGGTIVYGSNSNGQVYAPGGQGIMSADENNHFDILYYHYSIAVNQSVGLNYDQAQLGYNYIDYVDGWPSVVPGVPATATKTMTAVVMATETSAQSAKHTATAPKPANADPTTTAAPAPAPTAAATAASAATANAGAATGASEAATATARASAGSDPATGAKAAKDNAAPAKSILQTPMSIIVLCMSPLPMAITEIIVC</sequence>
<gene>
    <name evidence="9" type="ORF">Plec18167_006804</name>
</gene>
<evidence type="ECO:0000256" key="6">
    <source>
        <dbReference type="RuleBase" id="RU361187"/>
    </source>
</evidence>
<accession>A0ABR3X8X2</accession>
<evidence type="ECO:0000256" key="7">
    <source>
        <dbReference type="SAM" id="MobiDB-lite"/>
    </source>
</evidence>
<feature type="region of interest" description="Disordered" evidence="7">
    <location>
        <begin position="399"/>
        <end position="426"/>
    </location>
</feature>
<dbReference type="EMBL" id="JAVDPF010000025">
    <property type="protein sequence ID" value="KAL1872201.1"/>
    <property type="molecule type" value="Genomic_DNA"/>
</dbReference>
<keyword evidence="5 6" id="KW-0326">Glycosidase</keyword>
<feature type="signal peptide" evidence="8">
    <location>
        <begin position="1"/>
        <end position="19"/>
    </location>
</feature>
<dbReference type="PANTHER" id="PTHR43301:SF5">
    <property type="entry name" value="ARABINAN ENDO-1,5-ALPHA-L-ARABINOSIDASE D-RELATED"/>
    <property type="match status" value="1"/>
</dbReference>
<keyword evidence="10" id="KW-1185">Reference proteome</keyword>
<dbReference type="InterPro" id="IPR050727">
    <property type="entry name" value="GH43_arabinanases"/>
</dbReference>
<dbReference type="InterPro" id="IPR023296">
    <property type="entry name" value="Glyco_hydro_beta-prop_sf"/>
</dbReference>
<dbReference type="PANTHER" id="PTHR43301">
    <property type="entry name" value="ARABINAN ENDO-1,5-ALPHA-L-ARABINOSIDASE"/>
    <property type="match status" value="1"/>
</dbReference>
<dbReference type="CDD" id="cd18831">
    <property type="entry name" value="GH43_AnAbnA-like"/>
    <property type="match status" value="1"/>
</dbReference>
<dbReference type="SUPFAM" id="SSF75005">
    <property type="entry name" value="Arabinanase/levansucrase/invertase"/>
    <property type="match status" value="1"/>
</dbReference>
<evidence type="ECO:0000313" key="9">
    <source>
        <dbReference type="EMBL" id="KAL1872201.1"/>
    </source>
</evidence>
<evidence type="ECO:0000256" key="8">
    <source>
        <dbReference type="SAM" id="SignalP"/>
    </source>
</evidence>
<protein>
    <recommendedName>
        <fullName evidence="11">Arabinan endo-1,5-alpha-L-arabinosidase</fullName>
    </recommendedName>
</protein>
<proteinExistence type="inferred from homology"/>
<evidence type="ECO:0000256" key="2">
    <source>
        <dbReference type="ARBA" id="ARBA00009865"/>
    </source>
</evidence>
<keyword evidence="3 8" id="KW-0732">Signal</keyword>
<feature type="chain" id="PRO_5046617617" description="Arabinan endo-1,5-alpha-L-arabinosidase" evidence="8">
    <location>
        <begin position="20"/>
        <end position="504"/>
    </location>
</feature>
<keyword evidence="4 6" id="KW-0378">Hydrolase</keyword>
<name>A0ABR3X8X2_9EURO</name>
<dbReference type="Gene3D" id="2.115.10.20">
    <property type="entry name" value="Glycosyl hydrolase domain, family 43"/>
    <property type="match status" value="1"/>
</dbReference>
<evidence type="ECO:0000256" key="4">
    <source>
        <dbReference type="ARBA" id="ARBA00022801"/>
    </source>
</evidence>
<dbReference type="Pfam" id="PF04616">
    <property type="entry name" value="Glyco_hydro_43"/>
    <property type="match status" value="1"/>
</dbReference>
<comment type="pathway">
    <text evidence="1">Glycan metabolism; L-arabinan degradation.</text>
</comment>
<dbReference type="InterPro" id="IPR006710">
    <property type="entry name" value="Glyco_hydro_43"/>
</dbReference>
<dbReference type="Proteomes" id="UP001583193">
    <property type="component" value="Unassembled WGS sequence"/>
</dbReference>
<evidence type="ECO:0008006" key="11">
    <source>
        <dbReference type="Google" id="ProtNLM"/>
    </source>
</evidence>
<evidence type="ECO:0000256" key="1">
    <source>
        <dbReference type="ARBA" id="ARBA00004834"/>
    </source>
</evidence>
<comment type="similarity">
    <text evidence="2 6">Belongs to the glycosyl hydrolase 43 family.</text>
</comment>
<evidence type="ECO:0000256" key="3">
    <source>
        <dbReference type="ARBA" id="ARBA00022729"/>
    </source>
</evidence>
<feature type="region of interest" description="Disordered" evidence="7">
    <location>
        <begin position="453"/>
        <end position="473"/>
    </location>
</feature>
<evidence type="ECO:0000313" key="10">
    <source>
        <dbReference type="Proteomes" id="UP001583193"/>
    </source>
</evidence>